<feature type="transmembrane region" description="Helical" evidence="11">
    <location>
        <begin position="505"/>
        <end position="522"/>
    </location>
</feature>
<dbReference type="PANTHER" id="PTHR10783:SF93">
    <property type="entry name" value="PHOSPHATE TRANSPORTER PHO1 HOMOLOG 6"/>
    <property type="match status" value="1"/>
</dbReference>
<comment type="function">
    <text evidence="9">May transport inorganic phosphate (Pi).</text>
</comment>
<keyword evidence="4" id="KW-1003">Cell membrane</keyword>
<organism evidence="14 15">
    <name type="scientific">Brassica cretica</name>
    <name type="common">Mustard</name>
    <dbReference type="NCBI Taxonomy" id="69181"/>
    <lineage>
        <taxon>Eukaryota</taxon>
        <taxon>Viridiplantae</taxon>
        <taxon>Streptophyta</taxon>
        <taxon>Embryophyta</taxon>
        <taxon>Tracheophyta</taxon>
        <taxon>Spermatophyta</taxon>
        <taxon>Magnoliopsida</taxon>
        <taxon>eudicotyledons</taxon>
        <taxon>Gunneridae</taxon>
        <taxon>Pentapetalae</taxon>
        <taxon>rosids</taxon>
        <taxon>malvids</taxon>
        <taxon>Brassicales</taxon>
        <taxon>Brassicaceae</taxon>
        <taxon>Brassiceae</taxon>
        <taxon>Brassica</taxon>
    </lineage>
</organism>
<feature type="domain" description="EXS" evidence="12">
    <location>
        <begin position="464"/>
        <end position="658"/>
    </location>
</feature>
<evidence type="ECO:0000256" key="4">
    <source>
        <dbReference type="ARBA" id="ARBA00022475"/>
    </source>
</evidence>
<feature type="transmembrane region" description="Helical" evidence="11">
    <location>
        <begin position="468"/>
        <end position="485"/>
    </location>
</feature>
<dbReference type="PANTHER" id="PTHR10783">
    <property type="entry name" value="XENOTROPIC AND POLYTROPIC RETROVIRUS RECEPTOR 1-RELATED"/>
    <property type="match status" value="1"/>
</dbReference>
<dbReference type="PROSITE" id="PS51382">
    <property type="entry name" value="SPX"/>
    <property type="match status" value="1"/>
</dbReference>
<reference evidence="14 15" key="1">
    <citation type="journal article" date="2020" name="BMC Genomics">
        <title>Intraspecific diversification of the crop wild relative Brassica cretica Lam. using demographic model selection.</title>
        <authorList>
            <person name="Kioukis A."/>
            <person name="Michalopoulou V.A."/>
            <person name="Briers L."/>
            <person name="Pirintsos S."/>
            <person name="Studholme D.J."/>
            <person name="Pavlidis P."/>
            <person name="Sarris P.F."/>
        </authorList>
    </citation>
    <scope>NUCLEOTIDE SEQUENCE [LARGE SCALE GENOMIC DNA]</scope>
    <source>
        <strain evidence="15">cv. PFS-1207/04</strain>
    </source>
</reference>
<evidence type="ECO:0000256" key="1">
    <source>
        <dbReference type="ARBA" id="ARBA00004651"/>
    </source>
</evidence>
<feature type="transmembrane region" description="Helical" evidence="11">
    <location>
        <begin position="534"/>
        <end position="552"/>
    </location>
</feature>
<evidence type="ECO:0000259" key="13">
    <source>
        <dbReference type="PROSITE" id="PS51382"/>
    </source>
</evidence>
<accession>A0ABQ7D077</accession>
<comment type="subcellular location">
    <subcellularLocation>
        <location evidence="1">Cell membrane</location>
        <topology evidence="1">Multi-pass membrane protein</topology>
    </subcellularLocation>
</comment>
<dbReference type="InterPro" id="IPR004331">
    <property type="entry name" value="SPX_dom"/>
</dbReference>
<keyword evidence="3" id="KW-0813">Transport</keyword>
<feature type="transmembrane region" description="Helical" evidence="11">
    <location>
        <begin position="340"/>
        <end position="360"/>
    </location>
</feature>
<feature type="transmembrane region" description="Helical" evidence="11">
    <location>
        <begin position="300"/>
        <end position="320"/>
    </location>
</feature>
<evidence type="ECO:0000256" key="10">
    <source>
        <dbReference type="SAM" id="MobiDB-lite"/>
    </source>
</evidence>
<evidence type="ECO:0000256" key="3">
    <source>
        <dbReference type="ARBA" id="ARBA00022448"/>
    </source>
</evidence>
<evidence type="ECO:0008006" key="16">
    <source>
        <dbReference type="Google" id="ProtNLM"/>
    </source>
</evidence>
<keyword evidence="8 11" id="KW-0472">Membrane</keyword>
<keyword evidence="7 11" id="KW-1133">Transmembrane helix</keyword>
<dbReference type="PROSITE" id="PS51380">
    <property type="entry name" value="EXS"/>
    <property type="match status" value="1"/>
</dbReference>
<feature type="transmembrane region" description="Helical" evidence="11">
    <location>
        <begin position="579"/>
        <end position="599"/>
    </location>
</feature>
<evidence type="ECO:0000313" key="15">
    <source>
        <dbReference type="Proteomes" id="UP000266723"/>
    </source>
</evidence>
<feature type="region of interest" description="Disordered" evidence="10">
    <location>
        <begin position="174"/>
        <end position="232"/>
    </location>
</feature>
<dbReference type="CDD" id="cd14476">
    <property type="entry name" value="SPX_PHO1_like"/>
    <property type="match status" value="1"/>
</dbReference>
<feature type="domain" description="SPX" evidence="13">
    <location>
        <begin position="1"/>
        <end position="329"/>
    </location>
</feature>
<evidence type="ECO:0000256" key="11">
    <source>
        <dbReference type="SAM" id="Phobius"/>
    </source>
</evidence>
<evidence type="ECO:0000256" key="2">
    <source>
        <dbReference type="ARBA" id="ARBA00009665"/>
    </source>
</evidence>
<feature type="compositionally biased region" description="Basic and acidic residues" evidence="10">
    <location>
        <begin position="202"/>
        <end position="215"/>
    </location>
</feature>
<dbReference type="Pfam" id="PF03124">
    <property type="entry name" value="EXS"/>
    <property type="match status" value="1"/>
</dbReference>
<proteinExistence type="inferred from homology"/>
<evidence type="ECO:0000256" key="6">
    <source>
        <dbReference type="ARBA" id="ARBA00022692"/>
    </source>
</evidence>
<dbReference type="Proteomes" id="UP000266723">
    <property type="component" value="Unassembled WGS sequence"/>
</dbReference>
<comment type="similarity">
    <text evidence="2">Belongs to the SYG1 (TC 2.A.94) family.</text>
</comment>
<gene>
    <name evidence="14" type="ORF">DY000_02013915</name>
</gene>
<dbReference type="InterPro" id="IPR034092">
    <property type="entry name" value="PHO1_SPX"/>
</dbReference>
<evidence type="ECO:0000256" key="8">
    <source>
        <dbReference type="ARBA" id="ARBA00023136"/>
    </source>
</evidence>
<evidence type="ECO:0000256" key="9">
    <source>
        <dbReference type="ARBA" id="ARBA00043939"/>
    </source>
</evidence>
<evidence type="ECO:0000256" key="7">
    <source>
        <dbReference type="ARBA" id="ARBA00022989"/>
    </source>
</evidence>
<keyword evidence="6 11" id="KW-0812">Transmembrane</keyword>
<comment type="caution">
    <text evidence="14">The sequence shown here is derived from an EMBL/GenBank/DDBJ whole genome shotgun (WGS) entry which is preliminary data.</text>
</comment>
<evidence type="ECO:0000313" key="14">
    <source>
        <dbReference type="EMBL" id="KAF3565261.1"/>
    </source>
</evidence>
<dbReference type="InterPro" id="IPR004342">
    <property type="entry name" value="EXS_C"/>
</dbReference>
<sequence>MKFGKEFSSQMVPEWQQAYVDYKYLKTLIKDINRFKRKTNPQGHEMTTALHRTFSGQKRHGFGGGCGQISRSSTVVDINDGITTAPIHVSSSVTHQYETTFFMTAERGGEYELVFFRRLDDQFNKVEKFYKEKADEVVKEAAALNKQMDALIAFRFKMKEERTAEMTLMASPNAVSPAELAKTSTQSPTGVIEEGGSSGASRSDENDNSVEKESYSKTTLKPANDMSKMKDTTRPASMGVLNSVRISYTKGTPSSTIKSVLKVSNEPELILNRYNLRKIEEKLSCAFVEFHRKLWFLKSYSLFGFIVLHIIMYAANIYFWRRYRVNYSFIFGFKQGTELGYKQILFVGFSIGALALLCVLANLDMETNPKTKDYQALTELLPLCLLITMLIVLILPFNIFYRSSRYFFLNCLSRILAAPLCKVTLPDFFLADQLCSQAQTLRSIHFYICYYGWGDFKQRQNTCRESRVFNTFLFIAAAFPFVSRFLQCMRRVFEERNIEQGYNSFKYFLVVVAVCLGMAYEVDRKKDRQTIWRWSGGVTSAMAVVFCTYWDLVQDWGLLNRTSKNPWLRDELLVPHKEVYFIAMILNVVLRFAWLQTVLDLQFESINTQAVIAFVASLEIIRRGIWNFFRLENEHLNNVGKFRAFKTVSLPFNYEEDQ</sequence>
<protein>
    <recommendedName>
        <fullName evidence="16">EXS domain-containing protein</fullName>
    </recommendedName>
</protein>
<keyword evidence="5" id="KW-0592">Phosphate transport</keyword>
<evidence type="ECO:0000256" key="5">
    <source>
        <dbReference type="ARBA" id="ARBA00022592"/>
    </source>
</evidence>
<evidence type="ECO:0000259" key="12">
    <source>
        <dbReference type="PROSITE" id="PS51380"/>
    </source>
</evidence>
<dbReference type="EMBL" id="QGKV02000759">
    <property type="protein sequence ID" value="KAF3565261.1"/>
    <property type="molecule type" value="Genomic_DNA"/>
</dbReference>
<name>A0ABQ7D077_BRACR</name>
<keyword evidence="15" id="KW-1185">Reference proteome</keyword>
<feature type="transmembrane region" description="Helical" evidence="11">
    <location>
        <begin position="380"/>
        <end position="401"/>
    </location>
</feature>